<gene>
    <name evidence="7" type="ORF">OHB35_15605</name>
</gene>
<evidence type="ECO:0000313" key="7">
    <source>
        <dbReference type="EMBL" id="WSD14556.1"/>
    </source>
</evidence>
<evidence type="ECO:0000256" key="1">
    <source>
        <dbReference type="ARBA" id="ARBA00023015"/>
    </source>
</evidence>
<dbReference type="Proteomes" id="UP001340816">
    <property type="component" value="Chromosome"/>
</dbReference>
<accession>A0ABZ1HB35</accession>
<evidence type="ECO:0000256" key="2">
    <source>
        <dbReference type="ARBA" id="ARBA00023082"/>
    </source>
</evidence>
<reference evidence="7 8" key="1">
    <citation type="submission" date="2022-10" db="EMBL/GenBank/DDBJ databases">
        <title>The complete genomes of actinobacterial strains from the NBC collection.</title>
        <authorList>
            <person name="Joergensen T.S."/>
            <person name="Alvarez Arevalo M."/>
            <person name="Sterndorff E.B."/>
            <person name="Faurdal D."/>
            <person name="Vuksanovic O."/>
            <person name="Mourched A.-S."/>
            <person name="Charusanti P."/>
            <person name="Shaw S."/>
            <person name="Blin K."/>
            <person name="Weber T."/>
        </authorList>
    </citation>
    <scope>NUCLEOTIDE SEQUENCE [LARGE SCALE GENOMIC DNA]</scope>
    <source>
        <strain evidence="7 8">NBC 01752</strain>
    </source>
</reference>
<dbReference type="InterPro" id="IPR013324">
    <property type="entry name" value="RNA_pol_sigma_r3/r4-like"/>
</dbReference>
<organism evidence="7 8">
    <name type="scientific">Streptomyces phaeochromogenes</name>
    <dbReference type="NCBI Taxonomy" id="1923"/>
    <lineage>
        <taxon>Bacteria</taxon>
        <taxon>Bacillati</taxon>
        <taxon>Actinomycetota</taxon>
        <taxon>Actinomycetes</taxon>
        <taxon>Kitasatosporales</taxon>
        <taxon>Streptomycetaceae</taxon>
        <taxon>Streptomyces</taxon>
        <taxon>Streptomyces phaeochromogenes group</taxon>
    </lineage>
</organism>
<keyword evidence="2" id="KW-0731">Sigma factor</keyword>
<dbReference type="PANTHER" id="PTHR43133">
    <property type="entry name" value="RNA POLYMERASE ECF-TYPE SIGMA FACTO"/>
    <property type="match status" value="1"/>
</dbReference>
<evidence type="ECO:0000256" key="6">
    <source>
        <dbReference type="SAM" id="Phobius"/>
    </source>
</evidence>
<keyword evidence="6" id="KW-0472">Membrane</keyword>
<name>A0ABZ1HB35_STRPH</name>
<keyword evidence="8" id="KW-1185">Reference proteome</keyword>
<dbReference type="SUPFAM" id="SSF88659">
    <property type="entry name" value="Sigma3 and sigma4 domains of RNA polymerase sigma factors"/>
    <property type="match status" value="1"/>
</dbReference>
<evidence type="ECO:0000256" key="3">
    <source>
        <dbReference type="ARBA" id="ARBA00023125"/>
    </source>
</evidence>
<keyword evidence="6" id="KW-1133">Transmembrane helix</keyword>
<dbReference type="PANTHER" id="PTHR43133:SF8">
    <property type="entry name" value="RNA POLYMERASE SIGMA FACTOR HI_1459-RELATED"/>
    <property type="match status" value="1"/>
</dbReference>
<keyword evidence="4" id="KW-0804">Transcription</keyword>
<feature type="region of interest" description="Disordered" evidence="5">
    <location>
        <begin position="255"/>
        <end position="295"/>
    </location>
</feature>
<evidence type="ECO:0000256" key="4">
    <source>
        <dbReference type="ARBA" id="ARBA00023163"/>
    </source>
</evidence>
<dbReference type="EMBL" id="CP109135">
    <property type="protein sequence ID" value="WSD14556.1"/>
    <property type="molecule type" value="Genomic_DNA"/>
</dbReference>
<proteinExistence type="predicted"/>
<protein>
    <submittedName>
        <fullName evidence="7">RNA polymerase sigma factor</fullName>
    </submittedName>
</protein>
<keyword evidence="1" id="KW-0805">Transcription regulation</keyword>
<dbReference type="InterPro" id="IPR036388">
    <property type="entry name" value="WH-like_DNA-bd_sf"/>
</dbReference>
<keyword evidence="6" id="KW-0812">Transmembrane</keyword>
<feature type="transmembrane region" description="Helical" evidence="6">
    <location>
        <begin position="223"/>
        <end position="243"/>
    </location>
</feature>
<sequence length="327" mass="34681">MTQPEAVTADSLAQVFAQYQGELTGKAGRLLGDAGVPESVADADDIVSSAFATALRDPSAVRQPRPYLHKLIRTEVVHLATRLGEHRRLDEKRAADPLCRLAPEVADFSALVENRDAVYWAAQGLSIPQRTAVWATHAMGYTRAETAVLMDKHPGTVARHSTRALVLLRAAIAAVIVGVLTSIGFAVGGALQRTTPADDPHSGPALPSMPGWPRWPELPEMEALPAFLLALYAVSWLVVTVRVRGRHRVPARLRQPQPMAPLGPLAARSGTSIASATGPGASAQNAPTARRPMRHPESVGAGVVRVVGASGAPFEECPADPQEAFVT</sequence>
<dbReference type="Gene3D" id="1.10.10.10">
    <property type="entry name" value="Winged helix-like DNA-binding domain superfamily/Winged helix DNA-binding domain"/>
    <property type="match status" value="1"/>
</dbReference>
<evidence type="ECO:0000313" key="8">
    <source>
        <dbReference type="Proteomes" id="UP001340816"/>
    </source>
</evidence>
<keyword evidence="3" id="KW-0238">DNA-binding</keyword>
<feature type="transmembrane region" description="Helical" evidence="6">
    <location>
        <begin position="166"/>
        <end position="191"/>
    </location>
</feature>
<dbReference type="RefSeq" id="WP_326759198.1">
    <property type="nucleotide sequence ID" value="NZ_CP109135.1"/>
</dbReference>
<dbReference type="InterPro" id="IPR039425">
    <property type="entry name" value="RNA_pol_sigma-70-like"/>
</dbReference>
<evidence type="ECO:0000256" key="5">
    <source>
        <dbReference type="SAM" id="MobiDB-lite"/>
    </source>
</evidence>